<name>A0AAN8CIR7_9TELE</name>
<dbReference type="AlphaFoldDB" id="A0AAN8CIR7"/>
<accession>A0AAN8CIR7</accession>
<gene>
    <name evidence="1" type="ORF">CesoFtcFv8_007458</name>
</gene>
<dbReference type="EMBL" id="JAULUE010002051">
    <property type="protein sequence ID" value="KAK5902173.1"/>
    <property type="molecule type" value="Genomic_DNA"/>
</dbReference>
<protein>
    <submittedName>
        <fullName evidence="1">Uncharacterized protein</fullName>
    </submittedName>
</protein>
<reference evidence="1 2" key="1">
    <citation type="journal article" date="2023" name="Mol. Biol. Evol.">
        <title>Genomics of Secondarily Temperate Adaptation in the Only Non-Antarctic Icefish.</title>
        <authorList>
            <person name="Rivera-Colon A.G."/>
            <person name="Rayamajhi N."/>
            <person name="Minhas B.F."/>
            <person name="Madrigal G."/>
            <person name="Bilyk K.T."/>
            <person name="Yoon V."/>
            <person name="Hune M."/>
            <person name="Gregory S."/>
            <person name="Cheng C.H.C."/>
            <person name="Catchen J.M."/>
        </authorList>
    </citation>
    <scope>NUCLEOTIDE SEQUENCE [LARGE SCALE GENOMIC DNA]</scope>
    <source>
        <strain evidence="1">JC2023a</strain>
    </source>
</reference>
<proteinExistence type="predicted"/>
<sequence>MDRQTMAVFVTFSHSGASLFLNCLPAIGQLRRQSPHYHQGLMKQIALGALSVQSSVAIWVELTVRGGVVFKDG</sequence>
<comment type="caution">
    <text evidence="1">The sequence shown here is derived from an EMBL/GenBank/DDBJ whole genome shotgun (WGS) entry which is preliminary data.</text>
</comment>
<evidence type="ECO:0000313" key="1">
    <source>
        <dbReference type="EMBL" id="KAK5902173.1"/>
    </source>
</evidence>
<dbReference type="Proteomes" id="UP001335648">
    <property type="component" value="Unassembled WGS sequence"/>
</dbReference>
<evidence type="ECO:0000313" key="2">
    <source>
        <dbReference type="Proteomes" id="UP001335648"/>
    </source>
</evidence>
<keyword evidence="2" id="KW-1185">Reference proteome</keyword>
<organism evidence="1 2">
    <name type="scientific">Champsocephalus esox</name>
    <name type="common">pike icefish</name>
    <dbReference type="NCBI Taxonomy" id="159716"/>
    <lineage>
        <taxon>Eukaryota</taxon>
        <taxon>Metazoa</taxon>
        <taxon>Chordata</taxon>
        <taxon>Craniata</taxon>
        <taxon>Vertebrata</taxon>
        <taxon>Euteleostomi</taxon>
        <taxon>Actinopterygii</taxon>
        <taxon>Neopterygii</taxon>
        <taxon>Teleostei</taxon>
        <taxon>Neoteleostei</taxon>
        <taxon>Acanthomorphata</taxon>
        <taxon>Eupercaria</taxon>
        <taxon>Perciformes</taxon>
        <taxon>Notothenioidei</taxon>
        <taxon>Channichthyidae</taxon>
        <taxon>Champsocephalus</taxon>
    </lineage>
</organism>